<feature type="non-terminal residue" evidence="10">
    <location>
        <position position="344"/>
    </location>
</feature>
<dbReference type="InterPro" id="IPR011009">
    <property type="entry name" value="Kinase-like_dom_sf"/>
</dbReference>
<keyword evidence="5 8" id="KW-1133">Transmembrane helix</keyword>
<comment type="similarity">
    <text evidence="2">Belongs to the Ca(2+):cation antiporter (CaCA) (TC 2.A.19) family.</text>
</comment>
<dbReference type="Proteomes" id="UP000789759">
    <property type="component" value="Unassembled WGS sequence"/>
</dbReference>
<dbReference type="AlphaFoldDB" id="A0A9N9J0C3"/>
<name>A0A9N9J0C3_9GLOM</name>
<dbReference type="Gene3D" id="1.10.510.10">
    <property type="entry name" value="Transferase(Phosphotransferase) domain 1"/>
    <property type="match status" value="1"/>
</dbReference>
<dbReference type="InterPro" id="IPR004837">
    <property type="entry name" value="NaCa_Exmemb"/>
</dbReference>
<dbReference type="GO" id="GO:0005774">
    <property type="term" value="C:vacuolar membrane"/>
    <property type="evidence" value="ECO:0007669"/>
    <property type="project" value="UniProtKB-ARBA"/>
</dbReference>
<protein>
    <submittedName>
        <fullName evidence="10">2989_t:CDS:1</fullName>
    </submittedName>
</protein>
<gene>
    <name evidence="10" type="ORF">CPELLU_LOCUS14888</name>
</gene>
<evidence type="ECO:0000256" key="2">
    <source>
        <dbReference type="ARBA" id="ARBA00008170"/>
    </source>
</evidence>
<dbReference type="SUPFAM" id="SSF56112">
    <property type="entry name" value="Protein kinase-like (PK-like)"/>
    <property type="match status" value="1"/>
</dbReference>
<comment type="caution">
    <text evidence="10">The sequence shown here is derived from an EMBL/GenBank/DDBJ whole genome shotgun (WGS) entry which is preliminary data.</text>
</comment>
<evidence type="ECO:0000256" key="1">
    <source>
        <dbReference type="ARBA" id="ARBA00004127"/>
    </source>
</evidence>
<feature type="transmembrane region" description="Helical" evidence="8">
    <location>
        <begin position="238"/>
        <end position="258"/>
    </location>
</feature>
<sequence length="344" mass="38780">PHESHLALAICDGERPPMLPNISKFFKNLIQECWNEDPSKRPTAEKLYYSIEEEYGKIILNEEYYNELLKVYNLNYYSVPNTHKHAFNISRLLNELLKEPDEIEQEMDILQSEKTFEEKAIIPLVKLLSFVTKDISLKVNPAFTGLLNATFGNTTELIISIFALCAEEIKIEALIPATFNISLSNNNKETLALSRETAIILLLAYMLYLLFQLKMHSHLYNEEQCLIQDEEQAEEPQLPLISSIIFLFIITGLISLSSNFLVNSFEGVIKTLGFTETFIGLIILPIIGNAAEHITAVIAARKDKMNIAISIAVGFSIDGESNWLEDLSEANLIVNPGLGPTIQN</sequence>
<keyword evidence="6" id="KW-0406">Ion transport</keyword>
<feature type="transmembrane region" description="Helical" evidence="8">
    <location>
        <begin position="278"/>
        <end position="300"/>
    </location>
</feature>
<organism evidence="10 11">
    <name type="scientific">Cetraspora pellucida</name>
    <dbReference type="NCBI Taxonomy" id="1433469"/>
    <lineage>
        <taxon>Eukaryota</taxon>
        <taxon>Fungi</taxon>
        <taxon>Fungi incertae sedis</taxon>
        <taxon>Mucoromycota</taxon>
        <taxon>Glomeromycotina</taxon>
        <taxon>Glomeromycetes</taxon>
        <taxon>Diversisporales</taxon>
        <taxon>Gigasporaceae</taxon>
        <taxon>Cetraspora</taxon>
    </lineage>
</organism>
<dbReference type="PANTHER" id="PTHR31503">
    <property type="entry name" value="VACUOLAR CALCIUM ION TRANSPORTER"/>
    <property type="match status" value="1"/>
</dbReference>
<evidence type="ECO:0000256" key="4">
    <source>
        <dbReference type="ARBA" id="ARBA00022692"/>
    </source>
</evidence>
<comment type="subcellular location">
    <subcellularLocation>
        <location evidence="1">Endomembrane system</location>
        <topology evidence="1">Multi-pass membrane protein</topology>
    </subcellularLocation>
</comment>
<dbReference type="InterPro" id="IPR044880">
    <property type="entry name" value="NCX_ion-bd_dom_sf"/>
</dbReference>
<evidence type="ECO:0000256" key="3">
    <source>
        <dbReference type="ARBA" id="ARBA00022448"/>
    </source>
</evidence>
<feature type="transmembrane region" description="Helical" evidence="8">
    <location>
        <begin position="192"/>
        <end position="211"/>
    </location>
</feature>
<dbReference type="PANTHER" id="PTHR31503:SF22">
    <property type="entry name" value="VACUOLAR CALCIUM ION TRANSPORTER"/>
    <property type="match status" value="1"/>
</dbReference>
<keyword evidence="3" id="KW-0813">Transport</keyword>
<dbReference type="Pfam" id="PF01699">
    <property type="entry name" value="Na_Ca_ex"/>
    <property type="match status" value="1"/>
</dbReference>
<dbReference type="GO" id="GO:0012505">
    <property type="term" value="C:endomembrane system"/>
    <property type="evidence" value="ECO:0007669"/>
    <property type="project" value="UniProtKB-SubCell"/>
</dbReference>
<proteinExistence type="inferred from homology"/>
<evidence type="ECO:0000313" key="11">
    <source>
        <dbReference type="Proteomes" id="UP000789759"/>
    </source>
</evidence>
<evidence type="ECO:0000259" key="9">
    <source>
        <dbReference type="Pfam" id="PF01699"/>
    </source>
</evidence>
<evidence type="ECO:0000256" key="8">
    <source>
        <dbReference type="SAM" id="Phobius"/>
    </source>
</evidence>
<accession>A0A9N9J0C3</accession>
<evidence type="ECO:0000313" key="10">
    <source>
        <dbReference type="EMBL" id="CAG8753970.1"/>
    </source>
</evidence>
<evidence type="ECO:0000256" key="5">
    <source>
        <dbReference type="ARBA" id="ARBA00022989"/>
    </source>
</evidence>
<dbReference type="Gene3D" id="1.20.1420.30">
    <property type="entry name" value="NCX, central ion-binding region"/>
    <property type="match status" value="1"/>
</dbReference>
<keyword evidence="7 8" id="KW-0472">Membrane</keyword>
<keyword evidence="4 8" id="KW-0812">Transmembrane</keyword>
<feature type="domain" description="Sodium/calcium exchanger membrane region" evidence="9">
    <location>
        <begin position="243"/>
        <end position="316"/>
    </location>
</feature>
<reference evidence="10" key="1">
    <citation type="submission" date="2021-06" db="EMBL/GenBank/DDBJ databases">
        <authorList>
            <person name="Kallberg Y."/>
            <person name="Tangrot J."/>
            <person name="Rosling A."/>
        </authorList>
    </citation>
    <scope>NUCLEOTIDE SEQUENCE</scope>
    <source>
        <strain evidence="10">FL966</strain>
    </source>
</reference>
<evidence type="ECO:0000256" key="6">
    <source>
        <dbReference type="ARBA" id="ARBA00023065"/>
    </source>
</evidence>
<keyword evidence="11" id="KW-1185">Reference proteome</keyword>
<evidence type="ECO:0000256" key="7">
    <source>
        <dbReference type="ARBA" id="ARBA00023136"/>
    </source>
</evidence>
<dbReference type="EMBL" id="CAJVQA010018438">
    <property type="protein sequence ID" value="CAG8753970.1"/>
    <property type="molecule type" value="Genomic_DNA"/>
</dbReference>
<dbReference type="InterPro" id="IPR004713">
    <property type="entry name" value="CaH_exchang"/>
</dbReference>
<dbReference type="GO" id="GO:0006874">
    <property type="term" value="P:intracellular calcium ion homeostasis"/>
    <property type="evidence" value="ECO:0007669"/>
    <property type="project" value="TreeGrafter"/>
</dbReference>
<dbReference type="OrthoDB" id="1699231at2759"/>
<dbReference type="GO" id="GO:0015369">
    <property type="term" value="F:calcium:proton antiporter activity"/>
    <property type="evidence" value="ECO:0007669"/>
    <property type="project" value="UniProtKB-ARBA"/>
</dbReference>